<dbReference type="NCBIfam" id="TIGR00216">
    <property type="entry name" value="ispH_lytB"/>
    <property type="match status" value="1"/>
</dbReference>
<feature type="binding site" evidence="5">
    <location>
        <position position="221"/>
    </location>
    <ligand>
        <name>(2E)-4-hydroxy-3-methylbut-2-enyl diphosphate</name>
        <dbReference type="ChEBI" id="CHEBI:128753"/>
    </ligand>
</feature>
<dbReference type="Proteomes" id="UP000198619">
    <property type="component" value="Unassembled WGS sequence"/>
</dbReference>
<dbReference type="PANTHER" id="PTHR30426:SF0">
    <property type="entry name" value="4-HYDROXY-3-METHYLBUT-2-ENYL DIPHOSPHATE REDUCTASE"/>
    <property type="match status" value="1"/>
</dbReference>
<comment type="catalytic activity">
    <reaction evidence="5">
        <text>dimethylallyl diphosphate + 2 oxidized [2Fe-2S]-[ferredoxin] + H2O = (2E)-4-hydroxy-3-methylbut-2-enyl diphosphate + 2 reduced [2Fe-2S]-[ferredoxin] + 2 H(+)</text>
        <dbReference type="Rhea" id="RHEA:24825"/>
        <dbReference type="Rhea" id="RHEA-COMP:10000"/>
        <dbReference type="Rhea" id="RHEA-COMP:10001"/>
        <dbReference type="ChEBI" id="CHEBI:15377"/>
        <dbReference type="ChEBI" id="CHEBI:15378"/>
        <dbReference type="ChEBI" id="CHEBI:33737"/>
        <dbReference type="ChEBI" id="CHEBI:33738"/>
        <dbReference type="ChEBI" id="CHEBI:57623"/>
        <dbReference type="ChEBI" id="CHEBI:128753"/>
        <dbReference type="EC" id="1.17.7.4"/>
    </reaction>
</comment>
<feature type="binding site" evidence="5">
    <location>
        <position position="222"/>
    </location>
    <ligand>
        <name>(2E)-4-hydroxy-3-methylbut-2-enyl diphosphate</name>
        <dbReference type="ChEBI" id="CHEBI:128753"/>
    </ligand>
</feature>
<feature type="binding site" evidence="5">
    <location>
        <position position="128"/>
    </location>
    <ligand>
        <name>isopentenyl diphosphate</name>
        <dbReference type="ChEBI" id="CHEBI:128769"/>
    </ligand>
</feature>
<feature type="binding site" evidence="5">
    <location>
        <position position="220"/>
    </location>
    <ligand>
        <name>isopentenyl diphosphate</name>
        <dbReference type="ChEBI" id="CHEBI:128769"/>
    </ligand>
</feature>
<evidence type="ECO:0000313" key="7">
    <source>
        <dbReference type="EMBL" id="SFA71046.1"/>
    </source>
</evidence>
<evidence type="ECO:0000256" key="4">
    <source>
        <dbReference type="ARBA" id="ARBA00023014"/>
    </source>
</evidence>
<feature type="binding site" evidence="5">
    <location>
        <position position="265"/>
    </location>
    <ligand>
        <name>dimethylallyl diphosphate</name>
        <dbReference type="ChEBI" id="CHEBI:57623"/>
    </ligand>
</feature>
<comment type="function">
    <text evidence="5">Catalyzes the conversion of 1-hydroxy-2-methyl-2-(E)-butenyl 4-diphosphate (HMBPP) into a mixture of isopentenyl diphosphate (IPP) and dimethylallyl diphosphate (DMAPP). Acts in the terminal step of the DOXP/MEP pathway for isoprenoid precursor biosynthesis.</text>
</comment>
<dbReference type="GO" id="GO:0019288">
    <property type="term" value="P:isopentenyl diphosphate biosynthetic process, methylerythritol 4-phosphate pathway"/>
    <property type="evidence" value="ECO:0007669"/>
    <property type="project" value="UniProtKB-UniRule"/>
</dbReference>
<dbReference type="Gene3D" id="2.40.50.140">
    <property type="entry name" value="Nucleic acid-binding proteins"/>
    <property type="match status" value="3"/>
</dbReference>
<feature type="binding site" evidence="5">
    <location>
        <position position="220"/>
    </location>
    <ligand>
        <name>(2E)-4-hydroxy-3-methylbut-2-enyl diphosphate</name>
        <dbReference type="ChEBI" id="CHEBI:128753"/>
    </ligand>
</feature>
<evidence type="ECO:0000256" key="1">
    <source>
        <dbReference type="ARBA" id="ARBA00022485"/>
    </source>
</evidence>
<dbReference type="EMBL" id="FOKI01000001">
    <property type="protein sequence ID" value="SFA71046.1"/>
    <property type="molecule type" value="Genomic_DNA"/>
</dbReference>
<feature type="binding site" evidence="5">
    <location>
        <position position="100"/>
    </location>
    <ligand>
        <name>[4Fe-4S] cluster</name>
        <dbReference type="ChEBI" id="CHEBI:49883"/>
    </ligand>
</feature>
<feature type="binding site" evidence="5">
    <location>
        <position position="128"/>
    </location>
    <ligand>
        <name>dimethylallyl diphosphate</name>
        <dbReference type="ChEBI" id="CHEBI:57623"/>
    </ligand>
</feature>
<accession>A0A1I0V677</accession>
<feature type="binding site" evidence="5">
    <location>
        <position position="43"/>
    </location>
    <ligand>
        <name>(2E)-4-hydroxy-3-methylbut-2-enyl diphosphate</name>
        <dbReference type="ChEBI" id="CHEBI:128753"/>
    </ligand>
</feature>
<dbReference type="PANTHER" id="PTHR30426">
    <property type="entry name" value="4-HYDROXY-3-METHYLBUT-2-ENYL DIPHOSPHATE REDUCTASE"/>
    <property type="match status" value="1"/>
</dbReference>
<dbReference type="OrthoDB" id="9804077at2"/>
<feature type="binding site" evidence="5">
    <location>
        <position position="220"/>
    </location>
    <ligand>
        <name>dimethylallyl diphosphate</name>
        <dbReference type="ChEBI" id="CHEBI:57623"/>
    </ligand>
</feature>
<dbReference type="STRING" id="84698.SAMN04488528_1001146"/>
<feature type="binding site" evidence="5">
    <location>
        <position position="43"/>
    </location>
    <ligand>
        <name>dimethylallyl diphosphate</name>
        <dbReference type="ChEBI" id="CHEBI:57623"/>
    </ligand>
</feature>
<dbReference type="GO" id="GO:0046872">
    <property type="term" value="F:metal ion binding"/>
    <property type="evidence" value="ECO:0007669"/>
    <property type="project" value="UniProtKB-KW"/>
</dbReference>
<dbReference type="InterPro" id="IPR012340">
    <property type="entry name" value="NA-bd_OB-fold"/>
</dbReference>
<comment type="cofactor">
    <cofactor evidence="5">
        <name>[4Fe-4S] cluster</name>
        <dbReference type="ChEBI" id="CHEBI:49883"/>
    </cofactor>
    <text evidence="5">Binds 1 [4Fe-4S] cluster per subunit.</text>
</comment>
<dbReference type="PROSITE" id="PS50126">
    <property type="entry name" value="S1"/>
    <property type="match status" value="3"/>
</dbReference>
<feature type="binding site" evidence="5">
    <location>
        <position position="78"/>
    </location>
    <ligand>
        <name>(2E)-4-hydroxy-3-methylbut-2-enyl diphosphate</name>
        <dbReference type="ChEBI" id="CHEBI:128753"/>
    </ligand>
</feature>
<feature type="binding site" evidence="5">
    <location>
        <position position="128"/>
    </location>
    <ligand>
        <name>(2E)-4-hydroxy-3-methylbut-2-enyl diphosphate</name>
        <dbReference type="ChEBI" id="CHEBI:128753"/>
    </ligand>
</feature>
<feature type="domain" description="S1 motif" evidence="6">
    <location>
        <begin position="480"/>
        <end position="548"/>
    </location>
</feature>
<feature type="binding site" evidence="5">
    <location>
        <position position="221"/>
    </location>
    <ligand>
        <name>isopentenyl diphosphate</name>
        <dbReference type="ChEBI" id="CHEBI:128769"/>
    </ligand>
</feature>
<dbReference type="GO" id="GO:0051745">
    <property type="term" value="F:4-hydroxy-3-methylbut-2-enyl diphosphate reductase activity"/>
    <property type="evidence" value="ECO:0007669"/>
    <property type="project" value="UniProtKB-UniRule"/>
</dbReference>
<dbReference type="GO" id="GO:0003676">
    <property type="term" value="F:nucleic acid binding"/>
    <property type="evidence" value="ECO:0007669"/>
    <property type="project" value="InterPro"/>
</dbReference>
<dbReference type="Gene3D" id="3.40.1010.20">
    <property type="entry name" value="4-hydroxy-3-methylbut-2-enyl diphosphate reductase, catalytic domain"/>
    <property type="match status" value="2"/>
</dbReference>
<feature type="active site" description="Proton donor" evidence="5">
    <location>
        <position position="130"/>
    </location>
</feature>
<dbReference type="Pfam" id="PF02401">
    <property type="entry name" value="LYTB"/>
    <property type="match status" value="1"/>
</dbReference>
<feature type="binding site" evidence="5">
    <location>
        <position position="43"/>
    </location>
    <ligand>
        <name>isopentenyl diphosphate</name>
        <dbReference type="ChEBI" id="CHEBI:128769"/>
    </ligand>
</feature>
<keyword evidence="2 5" id="KW-0479">Metal-binding</keyword>
<dbReference type="NCBIfam" id="NF000907">
    <property type="entry name" value="PRK00087.1"/>
    <property type="match status" value="1"/>
</dbReference>
<dbReference type="InterPro" id="IPR003451">
    <property type="entry name" value="LytB/IspH"/>
</dbReference>
<feature type="binding site" evidence="5">
    <location>
        <position position="78"/>
    </location>
    <ligand>
        <name>dimethylallyl diphosphate</name>
        <dbReference type="ChEBI" id="CHEBI:57623"/>
    </ligand>
</feature>
<comment type="pathway">
    <text evidence="5">Isoprenoid biosynthesis; isopentenyl diphosphate biosynthesis via DXP pathway; isopentenyl diphosphate from 1-deoxy-D-xylulose 5-phosphate: step 6/6.</text>
</comment>
<feature type="binding site" evidence="5">
    <location>
        <position position="221"/>
    </location>
    <ligand>
        <name>dimethylallyl diphosphate</name>
        <dbReference type="ChEBI" id="CHEBI:57623"/>
    </ligand>
</feature>
<keyword evidence="3 5" id="KW-0408">Iron</keyword>
<name>A0A1I0V677_9CLOT</name>
<dbReference type="CDD" id="cd04465">
    <property type="entry name" value="S1_RPS1_repeat_ec2_hs2"/>
    <property type="match status" value="1"/>
</dbReference>
<feature type="binding site" evidence="5">
    <location>
        <position position="14"/>
    </location>
    <ligand>
        <name>[4Fe-4S] cluster</name>
        <dbReference type="ChEBI" id="CHEBI:49883"/>
    </ligand>
</feature>
<organism evidence="7 8">
    <name type="scientific">Clostridium frigidicarnis</name>
    <dbReference type="NCBI Taxonomy" id="84698"/>
    <lineage>
        <taxon>Bacteria</taxon>
        <taxon>Bacillati</taxon>
        <taxon>Bacillota</taxon>
        <taxon>Clostridia</taxon>
        <taxon>Eubacteriales</taxon>
        <taxon>Clostridiaceae</taxon>
        <taxon>Clostridium</taxon>
    </lineage>
</organism>
<dbReference type="CDD" id="cd05688">
    <property type="entry name" value="S1_RPS1_repeat_ec3"/>
    <property type="match status" value="1"/>
</dbReference>
<dbReference type="SMART" id="SM00316">
    <property type="entry name" value="S1"/>
    <property type="match status" value="4"/>
</dbReference>
<keyword evidence="5" id="KW-0414">Isoprene biosynthesis</keyword>
<evidence type="ECO:0000256" key="3">
    <source>
        <dbReference type="ARBA" id="ARBA00023004"/>
    </source>
</evidence>
<dbReference type="InterPro" id="IPR003029">
    <property type="entry name" value="S1_domain"/>
</dbReference>
<dbReference type="HAMAP" id="MF_00191">
    <property type="entry name" value="IspH"/>
    <property type="match status" value="1"/>
</dbReference>
<dbReference type="GO" id="GO:0016114">
    <property type="term" value="P:terpenoid biosynthetic process"/>
    <property type="evidence" value="ECO:0007669"/>
    <property type="project" value="UniProtKB-UniRule"/>
</dbReference>
<dbReference type="AlphaFoldDB" id="A0A1I0V677"/>
<protein>
    <recommendedName>
        <fullName evidence="5">4-hydroxy-3-methylbut-2-enyl diphosphate reductase</fullName>
        <shortName evidence="5">HMBPP reductase</shortName>
        <ecNumber evidence="5">1.17.7.4</ecNumber>
    </recommendedName>
</protein>
<dbReference type="EC" id="1.17.7.4" evidence="5"/>
<feature type="binding site" evidence="5">
    <location>
        <position position="222"/>
    </location>
    <ligand>
        <name>isopentenyl diphosphate</name>
        <dbReference type="ChEBI" id="CHEBI:128769"/>
    </ligand>
</feature>
<feature type="binding site" evidence="5">
    <location>
        <position position="265"/>
    </location>
    <ligand>
        <name>isopentenyl diphosphate</name>
        <dbReference type="ChEBI" id="CHEBI:128769"/>
    </ligand>
</feature>
<keyword evidence="8" id="KW-1185">Reference proteome</keyword>
<keyword evidence="4 5" id="KW-0411">Iron-sulfur</keyword>
<sequence>MNKEIILADNAGFCFGVKRAVDEALKVENKYNKKIYTLGPLIHNDDAVSYLKSNNIYPINLEDIKDLSKGDIVIIRSHGVAKYVYDLLEEKGLVIEDATCPYVTNIQKKAKKYYDLGYGIIIVGDKNHPEVVGINGWCNNSAIIYKNHEFSDIIPNKVCIVSQTTEKQGTLEEAIAIVSKQCKEFIVFNTICSATEQRQKSASEISKEVNKMIVIGGKHSSNTTKLYEICKSNCESTIHIERAEEIPMEYINSKDNKIGVTAGASTPDWIIKEALNKMSDEKIMDMNDVLNYMDNNSVNIHIGQKLTGKIISVSKDGVYLNLNYKSEGFVPKSELGINDDTCDLKTLFNDGEEIECKVIKIKNEFGNVVLSRVEIENEHIKEELKQKFEEKANITVVASNAINGGILCKYKGVSVFLPASLVDLKHTDDLSKYEKQELTVRIVEFVREGRKEKIVASRKILLLEEAKIKSEESWNTLEVGNVYEGEVKRIANFGAFVNVNGIDGLLHLSEISWGKVENPKSMLKIGEKINVKVIGLNKEEGKLALSIKALTNNPWENVEENYPTGTIALGKVVRFTDFGAFVELEPGVDGLVHISQISHNKVEKPQDALTLNENIKVKILDVKSTEKRIALSIKAVE</sequence>
<feature type="binding site" evidence="5">
    <location>
        <position position="192"/>
    </location>
    <ligand>
        <name>[4Fe-4S] cluster</name>
        <dbReference type="ChEBI" id="CHEBI:49883"/>
    </ligand>
</feature>
<comment type="pathway">
    <text evidence="5">Isoprenoid biosynthesis; dimethylallyl diphosphate biosynthesis; dimethylallyl diphosphate from (2E)-4-hydroxy-3-methylbutenyl diphosphate: step 1/1.</text>
</comment>
<reference evidence="7 8" key="1">
    <citation type="submission" date="2016-10" db="EMBL/GenBank/DDBJ databases">
        <authorList>
            <person name="de Groot N.N."/>
        </authorList>
    </citation>
    <scope>NUCLEOTIDE SEQUENCE [LARGE SCALE GENOMIC DNA]</scope>
    <source>
        <strain evidence="7 8">DSM 12271</strain>
    </source>
</reference>
<evidence type="ECO:0000256" key="5">
    <source>
        <dbReference type="HAMAP-Rule" id="MF_00191"/>
    </source>
</evidence>
<dbReference type="RefSeq" id="WP_090037742.1">
    <property type="nucleotide sequence ID" value="NZ_FOKI01000001.1"/>
</dbReference>
<dbReference type="GO" id="GO:0051539">
    <property type="term" value="F:4 iron, 4 sulfur cluster binding"/>
    <property type="evidence" value="ECO:0007669"/>
    <property type="project" value="UniProtKB-UniRule"/>
</dbReference>
<feature type="binding site" evidence="5">
    <location>
        <position position="265"/>
    </location>
    <ligand>
        <name>(2E)-4-hydroxy-3-methylbut-2-enyl diphosphate</name>
        <dbReference type="ChEBI" id="CHEBI:128753"/>
    </ligand>
</feature>
<comment type="similarity">
    <text evidence="5">Belongs to the IspH family.</text>
</comment>
<evidence type="ECO:0000259" key="6">
    <source>
        <dbReference type="PROSITE" id="PS50126"/>
    </source>
</evidence>
<feature type="binding site" evidence="5">
    <location>
        <position position="222"/>
    </location>
    <ligand>
        <name>dimethylallyl diphosphate</name>
        <dbReference type="ChEBI" id="CHEBI:57623"/>
    </ligand>
</feature>
<dbReference type="CDD" id="cd05687">
    <property type="entry name" value="S1_RPS1_repeat_ec1_hs1"/>
    <property type="match status" value="1"/>
</dbReference>
<dbReference type="UniPathway" id="UPA00059">
    <property type="reaction ID" value="UER00105"/>
</dbReference>
<dbReference type="CDD" id="cd13944">
    <property type="entry name" value="lytB_ispH"/>
    <property type="match status" value="1"/>
</dbReference>
<feature type="binding site" evidence="5">
    <location>
        <position position="164"/>
    </location>
    <ligand>
        <name>(2E)-4-hydroxy-3-methylbut-2-enyl diphosphate</name>
        <dbReference type="ChEBI" id="CHEBI:128753"/>
    </ligand>
</feature>
<dbReference type="InterPro" id="IPR035104">
    <property type="entry name" value="Ribosomal_protein_S1-like"/>
</dbReference>
<dbReference type="SUPFAM" id="SSF50249">
    <property type="entry name" value="Nucleic acid-binding proteins"/>
    <property type="match status" value="3"/>
</dbReference>
<proteinExistence type="inferred from homology"/>
<evidence type="ECO:0000256" key="2">
    <source>
        <dbReference type="ARBA" id="ARBA00022723"/>
    </source>
</evidence>
<dbReference type="GO" id="GO:0050992">
    <property type="term" value="P:dimethylallyl diphosphate biosynthetic process"/>
    <property type="evidence" value="ECO:0007669"/>
    <property type="project" value="UniProtKB-UniRule"/>
</dbReference>
<feature type="domain" description="S1 motif" evidence="6">
    <location>
        <begin position="565"/>
        <end position="634"/>
    </location>
</feature>
<dbReference type="UniPathway" id="UPA00056">
    <property type="reaction ID" value="UER00097"/>
</dbReference>
<feature type="domain" description="S1 motif" evidence="6">
    <location>
        <begin position="303"/>
        <end position="373"/>
    </location>
</feature>
<dbReference type="Pfam" id="PF00575">
    <property type="entry name" value="S1"/>
    <property type="match status" value="3"/>
</dbReference>
<comment type="catalytic activity">
    <reaction evidence="5">
        <text>isopentenyl diphosphate + 2 oxidized [2Fe-2S]-[ferredoxin] + H2O = (2E)-4-hydroxy-3-methylbut-2-enyl diphosphate + 2 reduced [2Fe-2S]-[ferredoxin] + 2 H(+)</text>
        <dbReference type="Rhea" id="RHEA:24488"/>
        <dbReference type="Rhea" id="RHEA-COMP:10000"/>
        <dbReference type="Rhea" id="RHEA-COMP:10001"/>
        <dbReference type="ChEBI" id="CHEBI:15377"/>
        <dbReference type="ChEBI" id="CHEBI:15378"/>
        <dbReference type="ChEBI" id="CHEBI:33737"/>
        <dbReference type="ChEBI" id="CHEBI:33738"/>
        <dbReference type="ChEBI" id="CHEBI:128753"/>
        <dbReference type="ChEBI" id="CHEBI:128769"/>
        <dbReference type="EC" id="1.17.7.4"/>
    </reaction>
</comment>
<keyword evidence="5" id="KW-0560">Oxidoreductase</keyword>
<dbReference type="Gene3D" id="3.40.50.11270">
    <property type="match status" value="1"/>
</dbReference>
<evidence type="ECO:0000313" key="8">
    <source>
        <dbReference type="Proteomes" id="UP000198619"/>
    </source>
</evidence>
<dbReference type="PRINTS" id="PR00681">
    <property type="entry name" value="RIBOSOMALS1"/>
</dbReference>
<feature type="binding site" evidence="5">
    <location>
        <position position="78"/>
    </location>
    <ligand>
        <name>isopentenyl diphosphate</name>
        <dbReference type="ChEBI" id="CHEBI:128769"/>
    </ligand>
</feature>
<keyword evidence="1 5" id="KW-0004">4Fe-4S</keyword>
<gene>
    <name evidence="5" type="primary">ispH</name>
    <name evidence="7" type="ORF">SAMN04488528_1001146</name>
</gene>